<comment type="caution">
    <text evidence="1">The sequence shown here is derived from an EMBL/GenBank/DDBJ whole genome shotgun (WGS) entry which is preliminary data.</text>
</comment>
<dbReference type="Proteomes" id="UP000035721">
    <property type="component" value="Unassembled WGS sequence"/>
</dbReference>
<dbReference type="Pfam" id="PF10094">
    <property type="entry name" value="DUF2332"/>
    <property type="match status" value="1"/>
</dbReference>
<dbReference type="InterPro" id="IPR011200">
    <property type="entry name" value="UCP012608"/>
</dbReference>
<evidence type="ECO:0000313" key="2">
    <source>
        <dbReference type="Proteomes" id="UP000035721"/>
    </source>
</evidence>
<accession>A0A077M5L6</accession>
<dbReference type="EMBL" id="CAJB01000375">
    <property type="protein sequence ID" value="CCH79459.1"/>
    <property type="molecule type" value="Genomic_DNA"/>
</dbReference>
<protein>
    <submittedName>
        <fullName evidence="1">Uncharacterized protein</fullName>
    </submittedName>
</protein>
<organism evidence="1 2">
    <name type="scientific">Nostocoides japonicum T1-X7</name>
    <dbReference type="NCBI Taxonomy" id="1194083"/>
    <lineage>
        <taxon>Bacteria</taxon>
        <taxon>Bacillati</taxon>
        <taxon>Actinomycetota</taxon>
        <taxon>Actinomycetes</taxon>
        <taxon>Micrococcales</taxon>
        <taxon>Intrasporangiaceae</taxon>
        <taxon>Nostocoides</taxon>
    </lineage>
</organism>
<dbReference type="STRING" id="1194083.BN12_440003"/>
<evidence type="ECO:0000313" key="1">
    <source>
        <dbReference type="EMBL" id="CCH79459.1"/>
    </source>
</evidence>
<gene>
    <name evidence="1" type="ORF">BN12_440003</name>
</gene>
<reference evidence="1 2" key="1">
    <citation type="journal article" date="2013" name="ISME J.">
        <title>A metabolic model for members of the genus Tetrasphaera involved in enhanced biological phosphorus removal.</title>
        <authorList>
            <person name="Kristiansen R."/>
            <person name="Nguyen H.T.T."/>
            <person name="Saunders A.M."/>
            <person name="Nielsen J.L."/>
            <person name="Wimmer R."/>
            <person name="Le V.Q."/>
            <person name="McIlroy S.J."/>
            <person name="Petrovski S."/>
            <person name="Seviour R.J."/>
            <person name="Calteau A."/>
            <person name="Nielsen K.L."/>
            <person name="Nielsen P.H."/>
        </authorList>
    </citation>
    <scope>NUCLEOTIDE SEQUENCE [LARGE SCALE GENOMIC DNA]</scope>
    <source>
        <strain evidence="1 2">T1-X7</strain>
    </source>
</reference>
<sequence>MRRRPAVGDRRRRAAPEGALRLRSFVWPWQLERHARLAAALDIVAEHPVAVDRASASAWLVPQLERPADPGVLTVVWHSVTRQYWPVAEIERVDAIVEEARPRMPLAHLSMEDSPTRSGGLTDVAVDGPEVRVDGDLVARCHYHGPPVVLLGR</sequence>
<dbReference type="AlphaFoldDB" id="A0A077M5L6"/>
<proteinExistence type="predicted"/>
<name>A0A077M5L6_9MICO</name>
<keyword evidence="2" id="KW-1185">Reference proteome</keyword>